<dbReference type="Pfam" id="PF06983">
    <property type="entry name" value="3-dmu-9_3-mt"/>
    <property type="match status" value="1"/>
</dbReference>
<dbReference type="Proteomes" id="UP000317169">
    <property type="component" value="Unassembled WGS sequence"/>
</dbReference>
<dbReference type="InterPro" id="IPR028973">
    <property type="entry name" value="PhnB-like"/>
</dbReference>
<organism evidence="2 3">
    <name type="scientific">Haloflavibacter putidus</name>
    <dbReference type="NCBI Taxonomy" id="2576776"/>
    <lineage>
        <taxon>Bacteria</taxon>
        <taxon>Pseudomonadati</taxon>
        <taxon>Bacteroidota</taxon>
        <taxon>Flavobacteriia</taxon>
        <taxon>Flavobacteriales</taxon>
        <taxon>Flavobacteriaceae</taxon>
        <taxon>Haloflavibacter</taxon>
    </lineage>
</organism>
<dbReference type="AlphaFoldDB" id="A0A507ZQ37"/>
<dbReference type="PANTHER" id="PTHR33990:SF1">
    <property type="entry name" value="PROTEIN YJDN"/>
    <property type="match status" value="1"/>
</dbReference>
<dbReference type="InterPro" id="IPR029068">
    <property type="entry name" value="Glyas_Bleomycin-R_OHBP_Dase"/>
</dbReference>
<keyword evidence="3" id="KW-1185">Reference proteome</keyword>
<dbReference type="OrthoDB" id="9795306at2"/>
<evidence type="ECO:0000313" key="3">
    <source>
        <dbReference type="Proteomes" id="UP000317169"/>
    </source>
</evidence>
<dbReference type="SUPFAM" id="SSF54593">
    <property type="entry name" value="Glyoxalase/Bleomycin resistance protein/Dihydroxybiphenyl dioxygenase"/>
    <property type="match status" value="1"/>
</dbReference>
<name>A0A507ZQ37_9FLAO</name>
<reference evidence="2 3" key="1">
    <citation type="submission" date="2019-06" db="EMBL/GenBank/DDBJ databases">
        <title>Flavibacter putida gen. nov., sp. nov., a novel marine bacterium of the family Flavobacteriaceae isolated from coastal seawater.</title>
        <authorList>
            <person name="Feng X."/>
        </authorList>
    </citation>
    <scope>NUCLEOTIDE SEQUENCE [LARGE SCALE GENOMIC DNA]</scope>
    <source>
        <strain evidence="2 3">PLHSN227</strain>
    </source>
</reference>
<proteinExistence type="predicted"/>
<accession>A0A507ZQ37</accession>
<dbReference type="EMBL" id="VIAR01000010">
    <property type="protein sequence ID" value="TQD36995.1"/>
    <property type="molecule type" value="Genomic_DNA"/>
</dbReference>
<comment type="caution">
    <text evidence="2">The sequence shown here is derived from an EMBL/GenBank/DDBJ whole genome shotgun (WGS) entry which is preliminary data.</text>
</comment>
<gene>
    <name evidence="2" type="ORF">FKR84_10330</name>
</gene>
<dbReference type="PANTHER" id="PTHR33990">
    <property type="entry name" value="PROTEIN YJDN-RELATED"/>
    <property type="match status" value="1"/>
</dbReference>
<evidence type="ECO:0000259" key="1">
    <source>
        <dbReference type="Pfam" id="PF06983"/>
    </source>
</evidence>
<protein>
    <submittedName>
        <fullName evidence="2">VOC family protein</fullName>
    </submittedName>
</protein>
<dbReference type="RefSeq" id="WP_141422233.1">
    <property type="nucleotide sequence ID" value="NZ_VIAR01000010.1"/>
</dbReference>
<evidence type="ECO:0000313" key="2">
    <source>
        <dbReference type="EMBL" id="TQD36995.1"/>
    </source>
</evidence>
<dbReference type="CDD" id="cd06588">
    <property type="entry name" value="PhnB_like"/>
    <property type="match status" value="1"/>
</dbReference>
<dbReference type="Gene3D" id="3.10.180.10">
    <property type="entry name" value="2,3-Dihydroxybiphenyl 1,2-Dioxygenase, domain 1"/>
    <property type="match status" value="1"/>
</dbReference>
<sequence length="145" mass="16187">MATVNTYLNFNGNCEDAFNFYKSVFGGEFTYIGRFGEMPEGDGYKVPEADKNKIMHISLPIGSSILMGSDTGGDWAPTFVKGNNFSLSITSESKEEADKLFNRLSADGQVTMPMEETFWGAYFGMLTDKFGINWMVSFDAEQEEK</sequence>
<feature type="domain" description="PhnB-like" evidence="1">
    <location>
        <begin position="4"/>
        <end position="136"/>
    </location>
</feature>